<feature type="transmembrane region" description="Helical" evidence="8">
    <location>
        <begin position="17"/>
        <end position="39"/>
    </location>
</feature>
<dbReference type="KEGG" id="mng:MNEG_14813"/>
<keyword evidence="8" id="KW-1133">Transmembrane helix</keyword>
<dbReference type="Proteomes" id="UP000054498">
    <property type="component" value="Unassembled WGS sequence"/>
</dbReference>
<reference evidence="9 10" key="1">
    <citation type="journal article" date="2013" name="BMC Genomics">
        <title>Reconstruction of the lipid metabolism for the microalga Monoraphidium neglectum from its genome sequence reveals characteristics suitable for biofuel production.</title>
        <authorList>
            <person name="Bogen C."/>
            <person name="Al-Dilaimi A."/>
            <person name="Albersmeier A."/>
            <person name="Wichmann J."/>
            <person name="Grundmann M."/>
            <person name="Rupp O."/>
            <person name="Lauersen K.J."/>
            <person name="Blifernez-Klassen O."/>
            <person name="Kalinowski J."/>
            <person name="Goesmann A."/>
            <person name="Mussgnug J.H."/>
            <person name="Kruse O."/>
        </authorList>
    </citation>
    <scope>NUCLEOTIDE SEQUENCE [LARGE SCALE GENOMIC DNA]</scope>
    <source>
        <strain evidence="9 10">SAG 48.87</strain>
    </source>
</reference>
<evidence type="ECO:0000256" key="2">
    <source>
        <dbReference type="ARBA" id="ARBA00007931"/>
    </source>
</evidence>
<evidence type="ECO:0000256" key="1">
    <source>
        <dbReference type="ARBA" id="ARBA00001947"/>
    </source>
</evidence>
<dbReference type="EMBL" id="KK105005">
    <property type="protein sequence ID" value="KIY93150.1"/>
    <property type="molecule type" value="Genomic_DNA"/>
</dbReference>
<dbReference type="GeneID" id="25732412"/>
<sequence length="258" mass="26443">MWVAVAGPLTHIPMTGFWVLMSLAATKVAYGTAFVTLQYPWPEPPFLGVTLVTLAIYLNIAIFAFNLFIPAYPLDGGRILVGRRGAGDGVRGAGRRRRGGGSPGGAVPCGVDSLLWFGVQPAPAAKITLGVAVPLALGILVVGAVFVQPMTILSAAFLFWACWQLYDCLRKGQIEQHPLFSFTASQNAAAAAAAGRNMEAGLTGPAAPYGASPYGGAVGGGAAPYGAGGGGGAPSYQFYPPNGVPGGRPAQQPRAPIF</sequence>
<keyword evidence="3 9" id="KW-0645">Protease</keyword>
<dbReference type="CDD" id="cd05709">
    <property type="entry name" value="S2P-M50"/>
    <property type="match status" value="1"/>
</dbReference>
<evidence type="ECO:0000256" key="8">
    <source>
        <dbReference type="SAM" id="Phobius"/>
    </source>
</evidence>
<organism evidence="9 10">
    <name type="scientific">Monoraphidium neglectum</name>
    <dbReference type="NCBI Taxonomy" id="145388"/>
    <lineage>
        <taxon>Eukaryota</taxon>
        <taxon>Viridiplantae</taxon>
        <taxon>Chlorophyta</taxon>
        <taxon>core chlorophytes</taxon>
        <taxon>Chlorophyceae</taxon>
        <taxon>CS clade</taxon>
        <taxon>Sphaeropleales</taxon>
        <taxon>Selenastraceae</taxon>
        <taxon>Monoraphidium</taxon>
    </lineage>
</organism>
<name>A0A0D2MD86_9CHLO</name>
<keyword evidence="8" id="KW-0472">Membrane</keyword>
<dbReference type="OrthoDB" id="497749at2759"/>
<feature type="region of interest" description="Disordered" evidence="7">
    <location>
        <begin position="238"/>
        <end position="258"/>
    </location>
</feature>
<dbReference type="PANTHER" id="PTHR39188:SF3">
    <property type="entry name" value="STAGE IV SPORULATION PROTEIN FB"/>
    <property type="match status" value="1"/>
</dbReference>
<keyword evidence="4" id="KW-0378">Hydrolase</keyword>
<feature type="transmembrane region" description="Helical" evidence="8">
    <location>
        <begin position="135"/>
        <end position="163"/>
    </location>
</feature>
<keyword evidence="8" id="KW-0812">Transmembrane</keyword>
<dbReference type="AlphaFoldDB" id="A0A0D2MD86"/>
<evidence type="ECO:0000256" key="5">
    <source>
        <dbReference type="ARBA" id="ARBA00022833"/>
    </source>
</evidence>
<evidence type="ECO:0000313" key="9">
    <source>
        <dbReference type="EMBL" id="KIY93150.1"/>
    </source>
</evidence>
<comment type="cofactor">
    <cofactor evidence="1">
        <name>Zn(2+)</name>
        <dbReference type="ChEBI" id="CHEBI:29105"/>
    </cofactor>
</comment>
<protein>
    <submittedName>
        <fullName evidence="9">Intramembrane metalloprotease</fullName>
    </submittedName>
</protein>
<dbReference type="GO" id="GO:0006508">
    <property type="term" value="P:proteolysis"/>
    <property type="evidence" value="ECO:0007669"/>
    <property type="project" value="UniProtKB-KW"/>
</dbReference>
<gene>
    <name evidence="9" type="ORF">MNEG_14813</name>
</gene>
<keyword evidence="6 9" id="KW-0482">Metalloprotease</keyword>
<proteinExistence type="inferred from homology"/>
<evidence type="ECO:0000256" key="6">
    <source>
        <dbReference type="ARBA" id="ARBA00023049"/>
    </source>
</evidence>
<keyword evidence="10" id="KW-1185">Reference proteome</keyword>
<comment type="similarity">
    <text evidence="2">Belongs to the peptidase M50B family.</text>
</comment>
<dbReference type="GO" id="GO:0008237">
    <property type="term" value="F:metallopeptidase activity"/>
    <property type="evidence" value="ECO:0007669"/>
    <property type="project" value="UniProtKB-KW"/>
</dbReference>
<evidence type="ECO:0000256" key="3">
    <source>
        <dbReference type="ARBA" id="ARBA00022670"/>
    </source>
</evidence>
<evidence type="ECO:0000256" key="4">
    <source>
        <dbReference type="ARBA" id="ARBA00022801"/>
    </source>
</evidence>
<evidence type="ECO:0000313" key="10">
    <source>
        <dbReference type="Proteomes" id="UP000054498"/>
    </source>
</evidence>
<dbReference type="RefSeq" id="XP_013892170.1">
    <property type="nucleotide sequence ID" value="XM_014036716.1"/>
</dbReference>
<keyword evidence="5" id="KW-0862">Zinc</keyword>
<evidence type="ECO:0000256" key="7">
    <source>
        <dbReference type="SAM" id="MobiDB-lite"/>
    </source>
</evidence>
<feature type="transmembrane region" description="Helical" evidence="8">
    <location>
        <begin position="46"/>
        <end position="69"/>
    </location>
</feature>
<dbReference type="PANTHER" id="PTHR39188">
    <property type="entry name" value="MEMBRANE-ASSOCIATED ZINC METALLOPROTEASE M50B"/>
    <property type="match status" value="1"/>
</dbReference>
<accession>A0A0D2MD86</accession>